<dbReference type="InterPro" id="IPR013341">
    <property type="entry name" value="Mandelate_racemase_N_dom"/>
</dbReference>
<evidence type="ECO:0000256" key="1">
    <source>
        <dbReference type="ARBA" id="ARBA00001946"/>
    </source>
</evidence>
<dbReference type="AlphaFoldDB" id="A0A1M7UNU9"/>
<dbReference type="Pfam" id="PF02746">
    <property type="entry name" value="MR_MLE_N"/>
    <property type="match status" value="1"/>
</dbReference>
<gene>
    <name evidence="5" type="ORF">SAMN05444170_5968</name>
</gene>
<dbReference type="InterPro" id="IPR013342">
    <property type="entry name" value="Mandelate_racemase_C"/>
</dbReference>
<dbReference type="SUPFAM" id="SSF54826">
    <property type="entry name" value="Enolase N-terminal domain-like"/>
    <property type="match status" value="1"/>
</dbReference>
<organism evidence="5 6">
    <name type="scientific">Bradyrhizobium erythrophlei</name>
    <dbReference type="NCBI Taxonomy" id="1437360"/>
    <lineage>
        <taxon>Bacteria</taxon>
        <taxon>Pseudomonadati</taxon>
        <taxon>Pseudomonadota</taxon>
        <taxon>Alphaproteobacteria</taxon>
        <taxon>Hyphomicrobiales</taxon>
        <taxon>Nitrobacteraceae</taxon>
        <taxon>Bradyrhizobium</taxon>
    </lineage>
</organism>
<evidence type="ECO:0000313" key="5">
    <source>
        <dbReference type="EMBL" id="SHN84630.1"/>
    </source>
</evidence>
<dbReference type="PROSITE" id="PS00909">
    <property type="entry name" value="MR_MLE_2"/>
    <property type="match status" value="1"/>
</dbReference>
<dbReference type="InterPro" id="IPR046945">
    <property type="entry name" value="RHMD-like"/>
</dbReference>
<dbReference type="GO" id="GO:0016836">
    <property type="term" value="F:hydro-lyase activity"/>
    <property type="evidence" value="ECO:0007669"/>
    <property type="project" value="TreeGrafter"/>
</dbReference>
<comment type="cofactor">
    <cofactor evidence="1">
        <name>Mg(2+)</name>
        <dbReference type="ChEBI" id="CHEBI:18420"/>
    </cofactor>
</comment>
<dbReference type="InterPro" id="IPR018110">
    <property type="entry name" value="Mandel_Rmase/mucon_lact_enz_CS"/>
</dbReference>
<dbReference type="GO" id="GO:0009063">
    <property type="term" value="P:amino acid catabolic process"/>
    <property type="evidence" value="ECO:0007669"/>
    <property type="project" value="InterPro"/>
</dbReference>
<dbReference type="GO" id="GO:0000287">
    <property type="term" value="F:magnesium ion binding"/>
    <property type="evidence" value="ECO:0007669"/>
    <property type="project" value="TreeGrafter"/>
</dbReference>
<proteinExistence type="predicted"/>
<dbReference type="EMBL" id="LT670849">
    <property type="protein sequence ID" value="SHN84630.1"/>
    <property type="molecule type" value="Genomic_DNA"/>
</dbReference>
<dbReference type="SFLD" id="SFLDS00001">
    <property type="entry name" value="Enolase"/>
    <property type="match status" value="1"/>
</dbReference>
<dbReference type="Gene3D" id="3.30.390.10">
    <property type="entry name" value="Enolase-like, N-terminal domain"/>
    <property type="match status" value="1"/>
</dbReference>
<name>A0A1M7UNU9_9BRAD</name>
<dbReference type="PANTHER" id="PTHR13794:SF58">
    <property type="entry name" value="MITOCHONDRIAL ENOLASE SUPERFAMILY MEMBER 1"/>
    <property type="match status" value="1"/>
</dbReference>
<dbReference type="SMART" id="SM00922">
    <property type="entry name" value="MR_MLE"/>
    <property type="match status" value="1"/>
</dbReference>
<accession>A0A1M7UNU9</accession>
<keyword evidence="2" id="KW-0479">Metal-binding</keyword>
<feature type="domain" description="Mandelate racemase/muconate lactonizing enzyme C-terminal" evidence="4">
    <location>
        <begin position="133"/>
        <end position="231"/>
    </location>
</feature>
<dbReference type="SUPFAM" id="SSF51604">
    <property type="entry name" value="Enolase C-terminal domain-like"/>
    <property type="match status" value="1"/>
</dbReference>
<dbReference type="Proteomes" id="UP000184096">
    <property type="component" value="Chromosome I"/>
</dbReference>
<keyword evidence="3" id="KW-0460">Magnesium</keyword>
<protein>
    <submittedName>
        <fullName evidence="5">Mandelate racemase</fullName>
    </submittedName>
</protein>
<dbReference type="InterPro" id="IPR036849">
    <property type="entry name" value="Enolase-like_C_sf"/>
</dbReference>
<keyword evidence="6" id="KW-1185">Reference proteome</keyword>
<dbReference type="RefSeq" id="WP_083587819.1">
    <property type="nucleotide sequence ID" value="NZ_LT670849.1"/>
</dbReference>
<dbReference type="InterPro" id="IPR029017">
    <property type="entry name" value="Enolase-like_N"/>
</dbReference>
<sequence>MVPLKFTLGTSAAVIKAVPLLLVDLLNEDGVTGRAYAFCYRPSGAVAISSHLSEAIDLLKGKRVTPFDATQMVSRQFSLLGVTGTVRMALSLMDMAMWDATAQTQGVPLSSLLGSRPKPLLAYDSRGLGLMDPNRLAEETKALLEGGLRAVKLRLGYPSLSEDLAALNAVLMSIPSDDIEIMVDYNQALTSAEAIRRGRELEKAGIYWLEEPIGHEDYEASAAVARELKIPLQIGENFNGPEGLLRAICVQASDYVMPDVARIGGVSGWLQAAGVAAAHGIEMSSHLMPEISAHLLCATPTAHWLEYVDWADAVIEEPLKIRDGMVLTSERVGSGISWDEAKLKRLATI</sequence>
<evidence type="ECO:0000313" key="6">
    <source>
        <dbReference type="Proteomes" id="UP000184096"/>
    </source>
</evidence>
<evidence type="ECO:0000256" key="2">
    <source>
        <dbReference type="ARBA" id="ARBA00022723"/>
    </source>
</evidence>
<dbReference type="InterPro" id="IPR029065">
    <property type="entry name" value="Enolase_C-like"/>
</dbReference>
<reference evidence="6" key="1">
    <citation type="submission" date="2016-11" db="EMBL/GenBank/DDBJ databases">
        <authorList>
            <person name="Varghese N."/>
            <person name="Submissions S."/>
        </authorList>
    </citation>
    <scope>NUCLEOTIDE SEQUENCE [LARGE SCALE GENOMIC DNA]</scope>
    <source>
        <strain evidence="6">GAS401</strain>
    </source>
</reference>
<dbReference type="PANTHER" id="PTHR13794">
    <property type="entry name" value="ENOLASE SUPERFAMILY, MANDELATE RACEMASE"/>
    <property type="match status" value="1"/>
</dbReference>
<evidence type="ECO:0000256" key="3">
    <source>
        <dbReference type="ARBA" id="ARBA00022842"/>
    </source>
</evidence>
<dbReference type="Pfam" id="PF13378">
    <property type="entry name" value="MR_MLE_C"/>
    <property type="match status" value="1"/>
</dbReference>
<dbReference type="GO" id="GO:0016052">
    <property type="term" value="P:carbohydrate catabolic process"/>
    <property type="evidence" value="ECO:0007669"/>
    <property type="project" value="TreeGrafter"/>
</dbReference>
<dbReference type="OrthoDB" id="9802699at2"/>
<dbReference type="Gene3D" id="3.20.20.120">
    <property type="entry name" value="Enolase-like C-terminal domain"/>
    <property type="match status" value="1"/>
</dbReference>
<evidence type="ECO:0000259" key="4">
    <source>
        <dbReference type="SMART" id="SM00922"/>
    </source>
</evidence>